<evidence type="ECO:0008006" key="3">
    <source>
        <dbReference type="Google" id="ProtNLM"/>
    </source>
</evidence>
<name>A0AAJ6BII9_9BACT</name>
<dbReference type="Proteomes" id="UP001220610">
    <property type="component" value="Chromosome"/>
</dbReference>
<evidence type="ECO:0000313" key="2">
    <source>
        <dbReference type="Proteomes" id="UP001220610"/>
    </source>
</evidence>
<gene>
    <name evidence="1" type="ORF">P0Y53_05330</name>
</gene>
<accession>A0AAJ6BII9</accession>
<sequence length="218" mass="25175">MTNSPEVVVTAEWHSHIALGSVLLQGEDYLRLYKTAIEKNTQIQDHIRQAHIVNLAFALELLLKALHYSIGKVERGHNLNKLYIRLPHKIQKEIKKKFGMKLPTYFLPRPAEFPTFEEMLKQHANAYERWRYFHEVGSGSFNDQFCTALAYSIIEVAHEMKANLLETVLKQHEQGLIVLPEGTSVSVPIVVPGPSLFNRLKRGFYYAWMAFQDGIKER</sequence>
<protein>
    <recommendedName>
        <fullName evidence="3">HEPN domain-containing protein</fullName>
    </recommendedName>
</protein>
<dbReference type="Gene3D" id="1.20.120.330">
    <property type="entry name" value="Nucleotidyltransferases domain 2"/>
    <property type="match status" value="1"/>
</dbReference>
<dbReference type="AlphaFoldDB" id="A0AAJ6BII9"/>
<reference evidence="1" key="1">
    <citation type="submission" date="2023-03" db="EMBL/GenBank/DDBJ databases">
        <title>Andean soil-derived lignocellulolytic bacterial consortium as a source of novel taxa and putative plastic-active enzymes.</title>
        <authorList>
            <person name="Diaz-Garcia L."/>
            <person name="Chuvochina M."/>
            <person name="Feuerriegel G."/>
            <person name="Bunk B."/>
            <person name="Sproer C."/>
            <person name="Streit W.R."/>
            <person name="Rodriguez L.M."/>
            <person name="Overmann J."/>
            <person name="Jimenez D.J."/>
        </authorList>
    </citation>
    <scope>NUCLEOTIDE SEQUENCE</scope>
    <source>
        <strain evidence="1">MAG 7</strain>
    </source>
</reference>
<proteinExistence type="predicted"/>
<evidence type="ECO:0000313" key="1">
    <source>
        <dbReference type="EMBL" id="WEK36919.1"/>
    </source>
</evidence>
<organism evidence="1 2">
    <name type="scientific">Candidatus Pseudobacter hemicellulosilyticus</name>
    <dbReference type="NCBI Taxonomy" id="3121375"/>
    <lineage>
        <taxon>Bacteria</taxon>
        <taxon>Pseudomonadati</taxon>
        <taxon>Bacteroidota</taxon>
        <taxon>Chitinophagia</taxon>
        <taxon>Chitinophagales</taxon>
        <taxon>Chitinophagaceae</taxon>
        <taxon>Pseudobacter</taxon>
    </lineage>
</organism>
<dbReference type="EMBL" id="CP119311">
    <property type="protein sequence ID" value="WEK36919.1"/>
    <property type="molecule type" value="Genomic_DNA"/>
</dbReference>